<keyword evidence="3" id="KW-1185">Reference proteome</keyword>
<dbReference type="RefSeq" id="WP_203165773.1">
    <property type="nucleotide sequence ID" value="NZ_JAEVLS010000001.1"/>
</dbReference>
<feature type="transmembrane region" description="Helical" evidence="1">
    <location>
        <begin position="21"/>
        <end position="40"/>
    </location>
</feature>
<reference evidence="2 3" key="1">
    <citation type="journal article" date="2021" name="Int. J. Syst. Evol. Microbiol.">
        <title>Steroidobacter gossypii sp. nov., isolated from soil of cotton cropping field.</title>
        <authorList>
            <person name="Huang R."/>
            <person name="Yang S."/>
            <person name="Zhen C."/>
            <person name="Liu W."/>
        </authorList>
    </citation>
    <scope>NUCLEOTIDE SEQUENCE [LARGE SCALE GENOMIC DNA]</scope>
    <source>
        <strain evidence="2 3">S1-65</strain>
    </source>
</reference>
<sequence>MTSVFRLQQSRSRLTVRARHLIAMALIGSGVVVATAVRAVDDATLYIEHVAGDGWSANDVAVEMGLPKDNALVRARIGRLHVAALSQTLTDVRIDCPALDLRSDVIACANAHVLVELPSLGKQSLQAALSYGRTDGSLQVAFAGLRLGDGRVAIEGQLRDAGWNTQVRLQRVPIDRLMQLAASFKAPLPEIAATGLADLTVSARGAETNIAAVQVDGAIVELTANNESGSLASDKLSLQVQADLRSSANQWQFDVSVRSSQGQAFAQPIFVDLGAHAISLSAQGKLVDGNFLTFDRFVLDHTDVAQASGRGRLQLDQEQPVRDLELELTALKFPGAYASYLQPLLIDTSFRSLQTAGSLAGTMSIANGEPKRIDLRLDDVSVDDGVGNLHLAALSGHWHWSDEPSSADDDDDAPPARTMQVTPSKLKWQGGSLLGLALGPTELNFSTEGRQFRLLQPTRIALLDGSLDLETFRVRNAGLPSVAFLVDATLQPISVQQLCKAFGWPEFGGRVGGVISKLRMREGVITLGTTLRAQVFDGNVTISDLRLEQPFGQWPRFYSSIALDNLDLEPMTSAFSFGRITGRLSGAINGLQLFNWTPVAFDARLYTPAGDRSRHRISQRAVQNIGSIGGGGAGVTAALSGGVMRFFDDFNYDRLGISCRLQNEVCVMDGVAPASNGNYYLVKGKGLPRIDVIGSSRRVDWPRLVQQLLAVTESEGPVVR</sequence>
<keyword evidence="1" id="KW-1133">Transmembrane helix</keyword>
<protein>
    <recommendedName>
        <fullName evidence="4">Dicarboxylate transport domain-containing protein</fullName>
    </recommendedName>
</protein>
<evidence type="ECO:0000256" key="1">
    <source>
        <dbReference type="SAM" id="Phobius"/>
    </source>
</evidence>
<dbReference type="EMBL" id="JAEVLS010000001">
    <property type="protein sequence ID" value="MBM0103819.1"/>
    <property type="molecule type" value="Genomic_DNA"/>
</dbReference>
<keyword evidence="1" id="KW-0812">Transmembrane</keyword>
<evidence type="ECO:0000313" key="3">
    <source>
        <dbReference type="Proteomes" id="UP000661077"/>
    </source>
</evidence>
<proteinExistence type="predicted"/>
<organism evidence="2 3">
    <name type="scientific">Steroidobacter gossypii</name>
    <dbReference type="NCBI Taxonomy" id="2805490"/>
    <lineage>
        <taxon>Bacteria</taxon>
        <taxon>Pseudomonadati</taxon>
        <taxon>Pseudomonadota</taxon>
        <taxon>Gammaproteobacteria</taxon>
        <taxon>Steroidobacterales</taxon>
        <taxon>Steroidobacteraceae</taxon>
        <taxon>Steroidobacter</taxon>
    </lineage>
</organism>
<gene>
    <name evidence="2" type="ORF">JM946_03650</name>
</gene>
<comment type="caution">
    <text evidence="2">The sequence shown here is derived from an EMBL/GenBank/DDBJ whole genome shotgun (WGS) entry which is preliminary data.</text>
</comment>
<accession>A0ABS1WS76</accession>
<keyword evidence="1" id="KW-0472">Membrane</keyword>
<evidence type="ECO:0008006" key="4">
    <source>
        <dbReference type="Google" id="ProtNLM"/>
    </source>
</evidence>
<dbReference type="Proteomes" id="UP000661077">
    <property type="component" value="Unassembled WGS sequence"/>
</dbReference>
<evidence type="ECO:0000313" key="2">
    <source>
        <dbReference type="EMBL" id="MBM0103819.1"/>
    </source>
</evidence>
<name>A0ABS1WS76_9GAMM</name>